<dbReference type="OrthoDB" id="2429906at2759"/>
<evidence type="ECO:0000313" key="1">
    <source>
        <dbReference type="EMBL" id="CAG8681922.1"/>
    </source>
</evidence>
<accession>A0A9N9HJY2</accession>
<reference evidence="1" key="1">
    <citation type="submission" date="2021-06" db="EMBL/GenBank/DDBJ databases">
        <authorList>
            <person name="Kallberg Y."/>
            <person name="Tangrot J."/>
            <person name="Rosling A."/>
        </authorList>
    </citation>
    <scope>NUCLEOTIDE SEQUENCE</scope>
    <source>
        <strain evidence="1">FL966</strain>
    </source>
</reference>
<dbReference type="AlphaFoldDB" id="A0A9N9HJY2"/>
<name>A0A9N9HJY2_9GLOM</name>
<organism evidence="1 2">
    <name type="scientific">Cetraspora pellucida</name>
    <dbReference type="NCBI Taxonomy" id="1433469"/>
    <lineage>
        <taxon>Eukaryota</taxon>
        <taxon>Fungi</taxon>
        <taxon>Fungi incertae sedis</taxon>
        <taxon>Mucoromycota</taxon>
        <taxon>Glomeromycotina</taxon>
        <taxon>Glomeromycetes</taxon>
        <taxon>Diversisporales</taxon>
        <taxon>Gigasporaceae</taxon>
        <taxon>Cetraspora</taxon>
    </lineage>
</organism>
<sequence>MNSYKADRISEQQYTANTIYSFIFKLLIREITLDKSLKRKQIYKLLGLNKRKSIIGYCCDLLLCDHYDYVHLVGKISGPPSKTLSNKERFNFGSNAKDERSLCELTIMAEFGPILNESDLNTLLNKIFVFMIQVKNHKMNKVYYSRLLNRAEIPLKGKNIDKKKAKWIAKNVNVDFNTLEISEAPKKLVLSQTITKSTLSSSSSSDNFTGFPKESIINLLDFFLTPVRPKETLREMNSLFPNEQVFVINNAILLTPKHMPISTNNDDLILDIQI</sequence>
<gene>
    <name evidence="1" type="ORF">CPELLU_LOCUS10840</name>
</gene>
<keyword evidence="2" id="KW-1185">Reference proteome</keyword>
<proteinExistence type="predicted"/>
<evidence type="ECO:0000313" key="2">
    <source>
        <dbReference type="Proteomes" id="UP000789759"/>
    </source>
</evidence>
<protein>
    <submittedName>
        <fullName evidence="1">14805_t:CDS:1</fullName>
    </submittedName>
</protein>
<comment type="caution">
    <text evidence="1">The sequence shown here is derived from an EMBL/GenBank/DDBJ whole genome shotgun (WGS) entry which is preliminary data.</text>
</comment>
<dbReference type="Proteomes" id="UP000789759">
    <property type="component" value="Unassembled WGS sequence"/>
</dbReference>
<dbReference type="EMBL" id="CAJVQA010009180">
    <property type="protein sequence ID" value="CAG8681922.1"/>
    <property type="molecule type" value="Genomic_DNA"/>
</dbReference>